<accession>A0A612H7G1</accession>
<comment type="caution">
    <text evidence="2">The sequence shown here is derived from an EMBL/GenBank/DDBJ whole genome shotgun (WGS) entry which is preliminary data.</text>
</comment>
<dbReference type="EMBL" id="AAKVAS010000012">
    <property type="protein sequence ID" value="ECW0107984.1"/>
    <property type="molecule type" value="Genomic_DNA"/>
</dbReference>
<proteinExistence type="predicted"/>
<name>A0A612H7G1_SALET</name>
<keyword evidence="1" id="KW-0732">Signal</keyword>
<gene>
    <name evidence="2" type="ORF">F3Q63_12360</name>
</gene>
<evidence type="ECO:0008006" key="3">
    <source>
        <dbReference type="Google" id="ProtNLM"/>
    </source>
</evidence>
<sequence>MKKLIIAAGIAAAAMASFGASAAHTYATDVSHASINTMINGDSVVTVTGTNGGSLSVEEAKTAGKKLGSFDIVLPASAAGYGISHIHSHGYPDGFKVKFGDCAVAVTGAGGDIKSSAQPDSGYECVFGKTLSLDVLTDAGNGMADIQPGSKTITADFVAYTE</sequence>
<evidence type="ECO:0000313" key="2">
    <source>
        <dbReference type="EMBL" id="ECW0107984.1"/>
    </source>
</evidence>
<dbReference type="AlphaFoldDB" id="A0A612H7G1"/>
<feature type="signal peptide" evidence="1">
    <location>
        <begin position="1"/>
        <end position="22"/>
    </location>
</feature>
<reference evidence="2" key="1">
    <citation type="submission" date="2019-09" db="EMBL/GenBank/DDBJ databases">
        <authorList>
            <consortium name="GenomeTrakr network: Whole genome sequencing for foodborne pathogen traceback"/>
        </authorList>
    </citation>
    <scope>NUCLEOTIDE SEQUENCE</scope>
    <source>
        <strain evidence="2">AUSMDU00020873</strain>
    </source>
</reference>
<protein>
    <recommendedName>
        <fullName evidence="3">Fimbrial protein</fullName>
    </recommendedName>
</protein>
<evidence type="ECO:0000256" key="1">
    <source>
        <dbReference type="SAM" id="SignalP"/>
    </source>
</evidence>
<feature type="chain" id="PRO_5026014907" description="Fimbrial protein" evidence="1">
    <location>
        <begin position="23"/>
        <end position="162"/>
    </location>
</feature>
<organism evidence="2">
    <name type="scientific">Salmonella enterica I</name>
    <dbReference type="NCBI Taxonomy" id="59201"/>
    <lineage>
        <taxon>Bacteria</taxon>
        <taxon>Pseudomonadati</taxon>
        <taxon>Pseudomonadota</taxon>
        <taxon>Gammaproteobacteria</taxon>
        <taxon>Enterobacterales</taxon>
        <taxon>Enterobacteriaceae</taxon>
        <taxon>Salmonella</taxon>
    </lineage>
</organism>